<gene>
    <name evidence="6" type="ORF">DN53_08660</name>
</gene>
<dbReference type="InterPro" id="IPR018060">
    <property type="entry name" value="HTH_AraC"/>
</dbReference>
<dbReference type="Proteomes" id="UP000290261">
    <property type="component" value="Unassembled WGS sequence"/>
</dbReference>
<dbReference type="PANTHER" id="PTHR43280:SF29">
    <property type="entry name" value="ARAC-FAMILY TRANSCRIPTIONAL REGULATOR"/>
    <property type="match status" value="1"/>
</dbReference>
<keyword evidence="4" id="KW-0812">Transmembrane</keyword>
<dbReference type="PROSITE" id="PS01124">
    <property type="entry name" value="HTH_ARAC_FAMILY_2"/>
    <property type="match status" value="1"/>
</dbReference>
<dbReference type="SMART" id="SM00342">
    <property type="entry name" value="HTH_ARAC"/>
    <property type="match status" value="1"/>
</dbReference>
<sequence length="233" mass="27369">MLFWEYTLLLFSLLTLLLAMTLLLKERKKKSKKLFFLFFSFVLYNILLTLYSWTKFNDGLFVLLSYVQFIPLMFYTIMIYGHLNGTIDIAKTKEENLFANPRNKYEKTGLSETFSLELKQKLEEMMVTKKPYLNHELRLDDIADLLDVSRHHASQVINAHFNMGFYDYINAHRIEEAKNKLCSSGFETSSQSISDIAYLCGFNNRVSFYKAFKKFTHTTPTEFLDEMVMNAHG</sequence>
<dbReference type="InterPro" id="IPR009057">
    <property type="entry name" value="Homeodomain-like_sf"/>
</dbReference>
<evidence type="ECO:0000313" key="6">
    <source>
        <dbReference type="EMBL" id="RYC51947.1"/>
    </source>
</evidence>
<keyword evidence="2" id="KW-0238">DNA-binding</keyword>
<evidence type="ECO:0000256" key="2">
    <source>
        <dbReference type="ARBA" id="ARBA00023125"/>
    </source>
</evidence>
<dbReference type="SUPFAM" id="SSF46689">
    <property type="entry name" value="Homeodomain-like"/>
    <property type="match status" value="1"/>
</dbReference>
<comment type="caution">
    <text evidence="6">The sequence shown here is derived from an EMBL/GenBank/DDBJ whole genome shotgun (WGS) entry which is preliminary data.</text>
</comment>
<dbReference type="GO" id="GO:0003700">
    <property type="term" value="F:DNA-binding transcription factor activity"/>
    <property type="evidence" value="ECO:0007669"/>
    <property type="project" value="InterPro"/>
</dbReference>
<dbReference type="RefSeq" id="WP_129653499.1">
    <property type="nucleotide sequence ID" value="NZ_ML142908.1"/>
</dbReference>
<reference evidence="6 7" key="1">
    <citation type="submission" date="2014-04" db="EMBL/GenBank/DDBJ databases">
        <title>Whole genome of Muricauda olearia.</title>
        <authorList>
            <person name="Zhang X.-H."/>
            <person name="Tang K."/>
        </authorList>
    </citation>
    <scope>NUCLEOTIDE SEQUENCE [LARGE SCALE GENOMIC DNA]</scope>
    <source>
        <strain evidence="6 7">Th120</strain>
    </source>
</reference>
<keyword evidence="4" id="KW-0472">Membrane</keyword>
<name>A0A444VMD9_9FLAO</name>
<organism evidence="6 7">
    <name type="scientific">Flagellimonas olearia</name>
    <dbReference type="NCBI Taxonomy" id="552546"/>
    <lineage>
        <taxon>Bacteria</taxon>
        <taxon>Pseudomonadati</taxon>
        <taxon>Bacteroidota</taxon>
        <taxon>Flavobacteriia</taxon>
        <taxon>Flavobacteriales</taxon>
        <taxon>Flavobacteriaceae</taxon>
        <taxon>Flagellimonas</taxon>
    </lineage>
</organism>
<evidence type="ECO:0000259" key="5">
    <source>
        <dbReference type="PROSITE" id="PS01124"/>
    </source>
</evidence>
<dbReference type="Gene3D" id="1.10.10.60">
    <property type="entry name" value="Homeodomain-like"/>
    <property type="match status" value="2"/>
</dbReference>
<dbReference type="GO" id="GO:0043565">
    <property type="term" value="F:sequence-specific DNA binding"/>
    <property type="evidence" value="ECO:0007669"/>
    <property type="project" value="InterPro"/>
</dbReference>
<evidence type="ECO:0000256" key="1">
    <source>
        <dbReference type="ARBA" id="ARBA00023015"/>
    </source>
</evidence>
<keyword evidence="1" id="KW-0805">Transcription regulation</keyword>
<protein>
    <recommendedName>
        <fullName evidence="5">HTH araC/xylS-type domain-containing protein</fullName>
    </recommendedName>
</protein>
<keyword evidence="3" id="KW-0804">Transcription</keyword>
<accession>A0A444VMD9</accession>
<evidence type="ECO:0000256" key="4">
    <source>
        <dbReference type="SAM" id="Phobius"/>
    </source>
</evidence>
<keyword evidence="4" id="KW-1133">Transmembrane helix</keyword>
<feature type="transmembrane region" description="Helical" evidence="4">
    <location>
        <begin position="6"/>
        <end position="24"/>
    </location>
</feature>
<keyword evidence="7" id="KW-1185">Reference proteome</keyword>
<evidence type="ECO:0000313" key="7">
    <source>
        <dbReference type="Proteomes" id="UP000290261"/>
    </source>
</evidence>
<proteinExistence type="predicted"/>
<dbReference type="EMBL" id="JJMP01000003">
    <property type="protein sequence ID" value="RYC51947.1"/>
    <property type="molecule type" value="Genomic_DNA"/>
</dbReference>
<dbReference type="PANTHER" id="PTHR43280">
    <property type="entry name" value="ARAC-FAMILY TRANSCRIPTIONAL REGULATOR"/>
    <property type="match status" value="1"/>
</dbReference>
<feature type="domain" description="HTH araC/xylS-type" evidence="5">
    <location>
        <begin position="123"/>
        <end position="226"/>
    </location>
</feature>
<dbReference type="Pfam" id="PF12833">
    <property type="entry name" value="HTH_18"/>
    <property type="match status" value="1"/>
</dbReference>
<feature type="transmembrane region" description="Helical" evidence="4">
    <location>
        <begin position="36"/>
        <end position="54"/>
    </location>
</feature>
<feature type="transmembrane region" description="Helical" evidence="4">
    <location>
        <begin position="60"/>
        <end position="83"/>
    </location>
</feature>
<dbReference type="AlphaFoldDB" id="A0A444VMD9"/>
<evidence type="ECO:0000256" key="3">
    <source>
        <dbReference type="ARBA" id="ARBA00023163"/>
    </source>
</evidence>